<dbReference type="KEGG" id="psq:PUNSTDRAFT_32557"/>
<protein>
    <submittedName>
        <fullName evidence="2">Uncharacterized protein</fullName>
    </submittedName>
</protein>
<dbReference type="eggNOG" id="ENOG502R0U7">
    <property type="taxonomic scope" value="Eukaryota"/>
</dbReference>
<feature type="non-terminal residue" evidence="2">
    <location>
        <position position="1"/>
    </location>
</feature>
<dbReference type="Proteomes" id="UP000054196">
    <property type="component" value="Unassembled WGS sequence"/>
</dbReference>
<organism evidence="2 3">
    <name type="scientific">Punctularia strigosozonata (strain HHB-11173)</name>
    <name type="common">White-rot fungus</name>
    <dbReference type="NCBI Taxonomy" id="741275"/>
    <lineage>
        <taxon>Eukaryota</taxon>
        <taxon>Fungi</taxon>
        <taxon>Dikarya</taxon>
        <taxon>Basidiomycota</taxon>
        <taxon>Agaricomycotina</taxon>
        <taxon>Agaricomycetes</taxon>
        <taxon>Corticiales</taxon>
        <taxon>Punctulariaceae</taxon>
        <taxon>Punctularia</taxon>
    </lineage>
</organism>
<dbReference type="HOGENOM" id="CLU_075615_0_0_1"/>
<accession>R7S0E9</accession>
<feature type="compositionally biased region" description="Basic and acidic residues" evidence="1">
    <location>
        <begin position="174"/>
        <end position="189"/>
    </location>
</feature>
<dbReference type="OMA" id="NDTEAFM"/>
<dbReference type="GeneID" id="18882189"/>
<gene>
    <name evidence="2" type="ORF">PUNSTDRAFT_32557</name>
</gene>
<dbReference type="EMBL" id="JH687693">
    <property type="protein sequence ID" value="EIN03262.1"/>
    <property type="molecule type" value="Genomic_DNA"/>
</dbReference>
<feature type="non-terminal residue" evidence="2">
    <location>
        <position position="201"/>
    </location>
</feature>
<keyword evidence="3" id="KW-1185">Reference proteome</keyword>
<feature type="region of interest" description="Disordered" evidence="1">
    <location>
        <begin position="153"/>
        <end position="201"/>
    </location>
</feature>
<evidence type="ECO:0000313" key="2">
    <source>
        <dbReference type="EMBL" id="EIN03262.1"/>
    </source>
</evidence>
<evidence type="ECO:0000313" key="3">
    <source>
        <dbReference type="Proteomes" id="UP000054196"/>
    </source>
</evidence>
<reference evidence="3" key="1">
    <citation type="journal article" date="2012" name="Science">
        <title>The Paleozoic origin of enzymatic lignin decomposition reconstructed from 31 fungal genomes.</title>
        <authorList>
            <person name="Floudas D."/>
            <person name="Binder M."/>
            <person name="Riley R."/>
            <person name="Barry K."/>
            <person name="Blanchette R.A."/>
            <person name="Henrissat B."/>
            <person name="Martinez A.T."/>
            <person name="Otillar R."/>
            <person name="Spatafora J.W."/>
            <person name="Yadav J.S."/>
            <person name="Aerts A."/>
            <person name="Benoit I."/>
            <person name="Boyd A."/>
            <person name="Carlson A."/>
            <person name="Copeland A."/>
            <person name="Coutinho P.M."/>
            <person name="de Vries R.P."/>
            <person name="Ferreira P."/>
            <person name="Findley K."/>
            <person name="Foster B."/>
            <person name="Gaskell J."/>
            <person name="Glotzer D."/>
            <person name="Gorecki P."/>
            <person name="Heitman J."/>
            <person name="Hesse C."/>
            <person name="Hori C."/>
            <person name="Igarashi K."/>
            <person name="Jurgens J.A."/>
            <person name="Kallen N."/>
            <person name="Kersten P."/>
            <person name="Kohler A."/>
            <person name="Kuees U."/>
            <person name="Kumar T.K.A."/>
            <person name="Kuo A."/>
            <person name="LaButti K."/>
            <person name="Larrondo L.F."/>
            <person name="Lindquist E."/>
            <person name="Ling A."/>
            <person name="Lombard V."/>
            <person name="Lucas S."/>
            <person name="Lundell T."/>
            <person name="Martin R."/>
            <person name="McLaughlin D.J."/>
            <person name="Morgenstern I."/>
            <person name="Morin E."/>
            <person name="Murat C."/>
            <person name="Nagy L.G."/>
            <person name="Nolan M."/>
            <person name="Ohm R.A."/>
            <person name="Patyshakuliyeva A."/>
            <person name="Rokas A."/>
            <person name="Ruiz-Duenas F.J."/>
            <person name="Sabat G."/>
            <person name="Salamov A."/>
            <person name="Samejima M."/>
            <person name="Schmutz J."/>
            <person name="Slot J.C."/>
            <person name="St John F."/>
            <person name="Stenlid J."/>
            <person name="Sun H."/>
            <person name="Sun S."/>
            <person name="Syed K."/>
            <person name="Tsang A."/>
            <person name="Wiebenga A."/>
            <person name="Young D."/>
            <person name="Pisabarro A."/>
            <person name="Eastwood D.C."/>
            <person name="Martin F."/>
            <person name="Cullen D."/>
            <person name="Grigoriev I.V."/>
            <person name="Hibbett D.S."/>
        </authorList>
    </citation>
    <scope>NUCLEOTIDE SEQUENCE [LARGE SCALE GENOMIC DNA]</scope>
    <source>
        <strain evidence="3">HHB-11173 SS5</strain>
    </source>
</reference>
<dbReference type="OrthoDB" id="3013323at2759"/>
<dbReference type="AlphaFoldDB" id="R7S0E9"/>
<sequence>IRKIIADPELLLASDSSACACLLGTPWHEPHVVYAVHELRPILPDLRHALVAFLEGALDKWLTFTAEFASDGVIASASAHQQTLAFMDPTNDRNEGGLGTMRRAFARSSNITLSMHNAMELYNKNDTEDYIQTGLSNEDQAWLRKAVRDEDTSGLAKKQRAEHVETAQRQAALGREKVEQARAKEEKKVQKLRTVEPMLDL</sequence>
<name>R7S0E9_PUNST</name>
<dbReference type="RefSeq" id="XP_007389510.1">
    <property type="nucleotide sequence ID" value="XM_007389448.1"/>
</dbReference>
<proteinExistence type="predicted"/>
<evidence type="ECO:0000256" key="1">
    <source>
        <dbReference type="SAM" id="MobiDB-lite"/>
    </source>
</evidence>